<accession>A0A2J6SBU7</accession>
<evidence type="ECO:0000256" key="6">
    <source>
        <dbReference type="SAM" id="MobiDB-lite"/>
    </source>
</evidence>
<evidence type="ECO:0000256" key="3">
    <source>
        <dbReference type="ARBA" id="ARBA00022630"/>
    </source>
</evidence>
<evidence type="ECO:0000256" key="4">
    <source>
        <dbReference type="ARBA" id="ARBA00022827"/>
    </source>
</evidence>
<organism evidence="8 9">
    <name type="scientific">Hyaloscypha variabilis (strain UAMH 11265 / GT02V1 / F)</name>
    <name type="common">Meliniomyces variabilis</name>
    <dbReference type="NCBI Taxonomy" id="1149755"/>
    <lineage>
        <taxon>Eukaryota</taxon>
        <taxon>Fungi</taxon>
        <taxon>Dikarya</taxon>
        <taxon>Ascomycota</taxon>
        <taxon>Pezizomycotina</taxon>
        <taxon>Leotiomycetes</taxon>
        <taxon>Helotiales</taxon>
        <taxon>Hyaloscyphaceae</taxon>
        <taxon>Hyaloscypha</taxon>
        <taxon>Hyaloscypha variabilis</taxon>
    </lineage>
</organism>
<dbReference type="InterPro" id="IPR050416">
    <property type="entry name" value="FAD-linked_Oxidoreductase"/>
</dbReference>
<dbReference type="InterPro" id="IPR036318">
    <property type="entry name" value="FAD-bd_PCMH-like_sf"/>
</dbReference>
<dbReference type="Gene3D" id="3.30.465.10">
    <property type="match status" value="1"/>
</dbReference>
<dbReference type="AlphaFoldDB" id="A0A2J6SBU7"/>
<reference evidence="8 9" key="1">
    <citation type="submission" date="2016-04" db="EMBL/GenBank/DDBJ databases">
        <title>A degradative enzymes factory behind the ericoid mycorrhizal symbiosis.</title>
        <authorList>
            <consortium name="DOE Joint Genome Institute"/>
            <person name="Martino E."/>
            <person name="Morin E."/>
            <person name="Grelet G."/>
            <person name="Kuo A."/>
            <person name="Kohler A."/>
            <person name="Daghino S."/>
            <person name="Barry K."/>
            <person name="Choi C."/>
            <person name="Cichocki N."/>
            <person name="Clum A."/>
            <person name="Copeland A."/>
            <person name="Hainaut M."/>
            <person name="Haridas S."/>
            <person name="Labutti K."/>
            <person name="Lindquist E."/>
            <person name="Lipzen A."/>
            <person name="Khouja H.-R."/>
            <person name="Murat C."/>
            <person name="Ohm R."/>
            <person name="Olson A."/>
            <person name="Spatafora J."/>
            <person name="Veneault-Fourrey C."/>
            <person name="Henrissat B."/>
            <person name="Grigoriev I."/>
            <person name="Martin F."/>
            <person name="Perotto S."/>
        </authorList>
    </citation>
    <scope>NUCLEOTIDE SEQUENCE [LARGE SCALE GENOMIC DNA]</scope>
    <source>
        <strain evidence="8 9">F</strain>
    </source>
</reference>
<feature type="domain" description="FAD-binding PCMH-type" evidence="7">
    <location>
        <begin position="92"/>
        <end position="271"/>
    </location>
</feature>
<feature type="region of interest" description="Disordered" evidence="6">
    <location>
        <begin position="1"/>
        <end position="39"/>
    </location>
</feature>
<sequence length="508" mass="57139">MKTRSSTTTLYAPTTKGRRAASASKPSGVKNTKQKRKASPVFRTTHLELKGKFNNDKIADLVAVFQKAEIPVYGKGQCEFTSSIRHYNRLFRFSQPGLVVKPKTAAHVQQIVKAAKRLNFPLTIKNGAHSYSGGSTTYRGLLVDLADMTKIQLDMDSKVMTIQAGAKWGHATSELSRSGLNGYVLNGGRWVTVGVSGFILGGGIGPFTRSFGMGCDTLKEVTIVTADGSLITVKDTDNPHSPKGKLFWALCGAGGGNFGVVVELKVAVLKLQNKNESVMSSRFVWSPPEDEATFLSTMNRFYTTDFPDQLTIDSSWLLELKRPKPELNMRFLDLFFHKTISEKSTLYLHETDRDMWEEETRRAGEENPGWSIYSSFCFTNDRETIEAVTAIARRELEDFQNKHKGSCISVQFSFIHAGGKACRKPDDATAYPWREAVYHAYIGIQWQSKWDSKDMREFCNLFKSKLRPHSLKGEAMFANFPDRNIRADQHERAYYGSNVTKLREVRRL</sequence>
<evidence type="ECO:0000259" key="7">
    <source>
        <dbReference type="PROSITE" id="PS51387"/>
    </source>
</evidence>
<comment type="similarity">
    <text evidence="2">Belongs to the oxygen-dependent FAD-linked oxidoreductase family.</text>
</comment>
<comment type="cofactor">
    <cofactor evidence="1">
        <name>FAD</name>
        <dbReference type="ChEBI" id="CHEBI:57692"/>
    </cofactor>
</comment>
<feature type="compositionally biased region" description="Polar residues" evidence="6">
    <location>
        <begin position="1"/>
        <end position="12"/>
    </location>
</feature>
<dbReference type="GO" id="GO:0016491">
    <property type="term" value="F:oxidoreductase activity"/>
    <property type="evidence" value="ECO:0007669"/>
    <property type="project" value="UniProtKB-KW"/>
</dbReference>
<dbReference type="PANTHER" id="PTHR42973:SF39">
    <property type="entry name" value="FAD-BINDING PCMH-TYPE DOMAIN-CONTAINING PROTEIN"/>
    <property type="match status" value="1"/>
</dbReference>
<dbReference type="PROSITE" id="PS51387">
    <property type="entry name" value="FAD_PCMH"/>
    <property type="match status" value="1"/>
</dbReference>
<dbReference type="SUPFAM" id="SSF56176">
    <property type="entry name" value="FAD-binding/transporter-associated domain-like"/>
    <property type="match status" value="1"/>
</dbReference>
<evidence type="ECO:0000256" key="5">
    <source>
        <dbReference type="ARBA" id="ARBA00023002"/>
    </source>
</evidence>
<evidence type="ECO:0000313" key="9">
    <source>
        <dbReference type="Proteomes" id="UP000235786"/>
    </source>
</evidence>
<dbReference type="Pfam" id="PF01565">
    <property type="entry name" value="FAD_binding_4"/>
    <property type="match status" value="1"/>
</dbReference>
<dbReference type="InterPro" id="IPR016169">
    <property type="entry name" value="FAD-bd_PCMH_sub2"/>
</dbReference>
<dbReference type="InterPro" id="IPR006094">
    <property type="entry name" value="Oxid_FAD_bind_N"/>
</dbReference>
<dbReference type="PANTHER" id="PTHR42973">
    <property type="entry name" value="BINDING OXIDOREDUCTASE, PUTATIVE (AFU_ORTHOLOGUE AFUA_1G17690)-RELATED"/>
    <property type="match status" value="1"/>
</dbReference>
<evidence type="ECO:0000313" key="8">
    <source>
        <dbReference type="EMBL" id="PMD48243.1"/>
    </source>
</evidence>
<gene>
    <name evidence="8" type="ORF">L207DRAFT_574920</name>
</gene>
<keyword evidence="3" id="KW-0285">Flavoprotein</keyword>
<dbReference type="InterPro" id="IPR016166">
    <property type="entry name" value="FAD-bd_PCMH"/>
</dbReference>
<keyword evidence="4" id="KW-0274">FAD</keyword>
<evidence type="ECO:0000256" key="2">
    <source>
        <dbReference type="ARBA" id="ARBA00005466"/>
    </source>
</evidence>
<dbReference type="OrthoDB" id="407275at2759"/>
<proteinExistence type="inferred from homology"/>
<dbReference type="GO" id="GO:0071949">
    <property type="term" value="F:FAD binding"/>
    <property type="evidence" value="ECO:0007669"/>
    <property type="project" value="InterPro"/>
</dbReference>
<keyword evidence="5" id="KW-0560">Oxidoreductase</keyword>
<dbReference type="STRING" id="1149755.A0A2J6SBU7"/>
<keyword evidence="9" id="KW-1185">Reference proteome</keyword>
<name>A0A2J6SBU7_HYAVF</name>
<dbReference type="Proteomes" id="UP000235786">
    <property type="component" value="Unassembled WGS sequence"/>
</dbReference>
<dbReference type="EMBL" id="KZ613937">
    <property type="protein sequence ID" value="PMD48243.1"/>
    <property type="molecule type" value="Genomic_DNA"/>
</dbReference>
<protein>
    <submittedName>
        <fullName evidence="8">FAD-binding domain-containing protein</fullName>
    </submittedName>
</protein>
<evidence type="ECO:0000256" key="1">
    <source>
        <dbReference type="ARBA" id="ARBA00001974"/>
    </source>
</evidence>
<dbReference type="Gene3D" id="3.40.462.20">
    <property type="match status" value="1"/>
</dbReference>